<evidence type="ECO:0000313" key="1">
    <source>
        <dbReference type="EMBL" id="KAH3868069.1"/>
    </source>
</evidence>
<comment type="caution">
    <text evidence="1">The sequence shown here is derived from an EMBL/GenBank/DDBJ whole genome shotgun (WGS) entry which is preliminary data.</text>
</comment>
<reference evidence="1" key="1">
    <citation type="journal article" date="2019" name="bioRxiv">
        <title>The Genome of the Zebra Mussel, Dreissena polymorpha: A Resource for Invasive Species Research.</title>
        <authorList>
            <person name="McCartney M.A."/>
            <person name="Auch B."/>
            <person name="Kono T."/>
            <person name="Mallez S."/>
            <person name="Zhang Y."/>
            <person name="Obille A."/>
            <person name="Becker A."/>
            <person name="Abrahante J.E."/>
            <person name="Garbe J."/>
            <person name="Badalamenti J.P."/>
            <person name="Herman A."/>
            <person name="Mangelson H."/>
            <person name="Liachko I."/>
            <person name="Sullivan S."/>
            <person name="Sone E.D."/>
            <person name="Koren S."/>
            <person name="Silverstein K.A.T."/>
            <person name="Beckman K.B."/>
            <person name="Gohl D.M."/>
        </authorList>
    </citation>
    <scope>NUCLEOTIDE SEQUENCE</scope>
    <source>
        <strain evidence="1">Duluth1</strain>
        <tissue evidence="1">Whole animal</tissue>
    </source>
</reference>
<reference evidence="1" key="2">
    <citation type="submission" date="2020-11" db="EMBL/GenBank/DDBJ databases">
        <authorList>
            <person name="McCartney M.A."/>
            <person name="Auch B."/>
            <person name="Kono T."/>
            <person name="Mallez S."/>
            <person name="Becker A."/>
            <person name="Gohl D.M."/>
            <person name="Silverstein K.A.T."/>
            <person name="Koren S."/>
            <person name="Bechman K.B."/>
            <person name="Herman A."/>
            <person name="Abrahante J.E."/>
            <person name="Garbe J."/>
        </authorList>
    </citation>
    <scope>NUCLEOTIDE SEQUENCE</scope>
    <source>
        <strain evidence="1">Duluth1</strain>
        <tissue evidence="1">Whole animal</tissue>
    </source>
</reference>
<gene>
    <name evidence="1" type="ORF">DPMN_031205</name>
</gene>
<name>A0A9D4M1S0_DREPO</name>
<organism evidence="1 2">
    <name type="scientific">Dreissena polymorpha</name>
    <name type="common">Zebra mussel</name>
    <name type="synonym">Mytilus polymorpha</name>
    <dbReference type="NCBI Taxonomy" id="45954"/>
    <lineage>
        <taxon>Eukaryota</taxon>
        <taxon>Metazoa</taxon>
        <taxon>Spiralia</taxon>
        <taxon>Lophotrochozoa</taxon>
        <taxon>Mollusca</taxon>
        <taxon>Bivalvia</taxon>
        <taxon>Autobranchia</taxon>
        <taxon>Heteroconchia</taxon>
        <taxon>Euheterodonta</taxon>
        <taxon>Imparidentia</taxon>
        <taxon>Neoheterodontei</taxon>
        <taxon>Myida</taxon>
        <taxon>Dreissenoidea</taxon>
        <taxon>Dreissenidae</taxon>
        <taxon>Dreissena</taxon>
    </lineage>
</organism>
<keyword evidence="2" id="KW-1185">Reference proteome</keyword>
<sequence length="62" mass="7523">MQDQADRKLQTLTTIVYSVPKARFELEEAKASKEHPRLSRQQTHIENLRRELRQMKRRYRVG</sequence>
<proteinExistence type="predicted"/>
<accession>A0A9D4M1S0</accession>
<evidence type="ECO:0000313" key="2">
    <source>
        <dbReference type="Proteomes" id="UP000828390"/>
    </source>
</evidence>
<dbReference type="EMBL" id="JAIWYP010000002">
    <property type="protein sequence ID" value="KAH3868069.1"/>
    <property type="molecule type" value="Genomic_DNA"/>
</dbReference>
<dbReference type="AlphaFoldDB" id="A0A9D4M1S0"/>
<dbReference type="Proteomes" id="UP000828390">
    <property type="component" value="Unassembled WGS sequence"/>
</dbReference>
<protein>
    <submittedName>
        <fullName evidence="1">Uncharacterized protein</fullName>
    </submittedName>
</protein>